<dbReference type="PANTHER" id="PTHR33227">
    <property type="entry name" value="STIGMA-SPECIFIC STIG1-LIKE PROTEIN 3"/>
    <property type="match status" value="1"/>
</dbReference>
<sequence>MTMEVMKMIFTIAIFMALTITLITMKNIEEAEEKPPFKLIDTSDTWSKEVPLHDKNLMPSKRVSRFLAGNENPRGRNPNASDHCNKDNEICHPEQGRNSTICCNNKCIDVKYDKNNCGACKKKKCEYTDDCCGGECVNLAYDKRHCGSCHNKCQIGEYCIYGMCDYP</sequence>
<comment type="similarity">
    <text evidence="1">Belongs to the STIG1 family.</text>
</comment>
<keyword evidence="4" id="KW-1185">Reference proteome</keyword>
<evidence type="ECO:0000256" key="1">
    <source>
        <dbReference type="ARBA" id="ARBA00006010"/>
    </source>
</evidence>
<evidence type="ECO:0008006" key="5">
    <source>
        <dbReference type="Google" id="ProtNLM"/>
    </source>
</evidence>
<comment type="caution">
    <text evidence="3">The sequence shown here is derived from an EMBL/GenBank/DDBJ whole genome shotgun (WGS) entry which is preliminary data.</text>
</comment>
<dbReference type="EMBL" id="JBBPBK010000015">
    <property type="protein sequence ID" value="KAK9268906.1"/>
    <property type="molecule type" value="Genomic_DNA"/>
</dbReference>
<evidence type="ECO:0000313" key="4">
    <source>
        <dbReference type="Proteomes" id="UP001415857"/>
    </source>
</evidence>
<evidence type="ECO:0000256" key="2">
    <source>
        <dbReference type="ARBA" id="ARBA00022729"/>
    </source>
</evidence>
<gene>
    <name evidence="3" type="ORF">L1049_000671</name>
</gene>
<evidence type="ECO:0000313" key="3">
    <source>
        <dbReference type="EMBL" id="KAK9268906.1"/>
    </source>
</evidence>
<organism evidence="3 4">
    <name type="scientific">Liquidambar formosana</name>
    <name type="common">Formosan gum</name>
    <dbReference type="NCBI Taxonomy" id="63359"/>
    <lineage>
        <taxon>Eukaryota</taxon>
        <taxon>Viridiplantae</taxon>
        <taxon>Streptophyta</taxon>
        <taxon>Embryophyta</taxon>
        <taxon>Tracheophyta</taxon>
        <taxon>Spermatophyta</taxon>
        <taxon>Magnoliopsida</taxon>
        <taxon>eudicotyledons</taxon>
        <taxon>Gunneridae</taxon>
        <taxon>Pentapetalae</taxon>
        <taxon>Saxifragales</taxon>
        <taxon>Altingiaceae</taxon>
        <taxon>Liquidambar</taxon>
    </lineage>
</organism>
<dbReference type="AlphaFoldDB" id="A0AAP0R7W4"/>
<accession>A0AAP0R7W4</accession>
<dbReference type="PANTHER" id="PTHR33227:SF18">
    <property type="entry name" value="STIGMA-SPECIFIC STIG1-LIKE PROTEIN 3"/>
    <property type="match status" value="1"/>
</dbReference>
<reference evidence="3 4" key="1">
    <citation type="journal article" date="2024" name="Plant J.">
        <title>Genome sequences and population genomics reveal climatic adaptation and genomic divergence between two closely related sweetgum species.</title>
        <authorList>
            <person name="Xu W.Q."/>
            <person name="Ren C.Q."/>
            <person name="Zhang X.Y."/>
            <person name="Comes H.P."/>
            <person name="Liu X.H."/>
            <person name="Li Y.G."/>
            <person name="Kettle C.J."/>
            <person name="Jalonen R."/>
            <person name="Gaisberger H."/>
            <person name="Ma Y.Z."/>
            <person name="Qiu Y.X."/>
        </authorList>
    </citation>
    <scope>NUCLEOTIDE SEQUENCE [LARGE SCALE GENOMIC DNA]</scope>
    <source>
        <strain evidence="3">Hangzhou</strain>
    </source>
</reference>
<protein>
    <recommendedName>
        <fullName evidence="5">Stigma-specific STIG1-like protein 1</fullName>
    </recommendedName>
</protein>
<name>A0AAP0R7W4_LIQFO</name>
<proteinExistence type="inferred from homology"/>
<dbReference type="InterPro" id="IPR006969">
    <property type="entry name" value="Stig-like"/>
</dbReference>
<keyword evidence="2" id="KW-0732">Signal</keyword>
<dbReference type="Proteomes" id="UP001415857">
    <property type="component" value="Unassembled WGS sequence"/>
</dbReference>
<dbReference type="Pfam" id="PF04885">
    <property type="entry name" value="Stig1"/>
    <property type="match status" value="1"/>
</dbReference>